<dbReference type="GO" id="GO:0000455">
    <property type="term" value="P:enzyme-directed rRNA pseudouridine synthesis"/>
    <property type="evidence" value="ECO:0007669"/>
    <property type="project" value="TreeGrafter"/>
</dbReference>
<dbReference type="EC" id="5.4.99.28" evidence="3"/>
<dbReference type="InterPro" id="IPR006145">
    <property type="entry name" value="PsdUridine_synth_RsuA/RluA"/>
</dbReference>
<evidence type="ECO:0000259" key="2">
    <source>
        <dbReference type="Pfam" id="PF00849"/>
    </source>
</evidence>
<comment type="similarity">
    <text evidence="1">Belongs to the pseudouridine synthase RluA family.</text>
</comment>
<dbReference type="InterPro" id="IPR020103">
    <property type="entry name" value="PsdUridine_synth_cat_dom_sf"/>
</dbReference>
<comment type="caution">
    <text evidence="3">The sequence shown here is derived from an EMBL/GenBank/DDBJ whole genome shotgun (WGS) entry which is preliminary data.</text>
</comment>
<keyword evidence="3" id="KW-0413">Isomerase</keyword>
<keyword evidence="4" id="KW-1185">Reference proteome</keyword>
<organism evidence="3 4">
    <name type="scientific">Novipirellula herctigrandis</name>
    <dbReference type="NCBI Taxonomy" id="2527986"/>
    <lineage>
        <taxon>Bacteria</taxon>
        <taxon>Pseudomonadati</taxon>
        <taxon>Planctomycetota</taxon>
        <taxon>Planctomycetia</taxon>
        <taxon>Pirellulales</taxon>
        <taxon>Pirellulaceae</taxon>
        <taxon>Novipirellula</taxon>
    </lineage>
</organism>
<dbReference type="Proteomes" id="UP000315010">
    <property type="component" value="Unassembled WGS sequence"/>
</dbReference>
<protein>
    <submittedName>
        <fullName evidence="3">Ribosomal large subunit pseudouridine synthase A</fullName>
        <ecNumber evidence="3">5.4.99.28</ecNumber>
    </submittedName>
</protein>
<evidence type="ECO:0000313" key="3">
    <source>
        <dbReference type="EMBL" id="TWT76368.1"/>
    </source>
</evidence>
<proteinExistence type="inferred from homology"/>
<dbReference type="SUPFAM" id="SSF55120">
    <property type="entry name" value="Pseudouridine synthase"/>
    <property type="match status" value="1"/>
</dbReference>
<dbReference type="GO" id="GO:0003723">
    <property type="term" value="F:RNA binding"/>
    <property type="evidence" value="ECO:0007669"/>
    <property type="project" value="InterPro"/>
</dbReference>
<reference evidence="3 4" key="1">
    <citation type="submission" date="2019-02" db="EMBL/GenBank/DDBJ databases">
        <title>Deep-cultivation of Planctomycetes and their phenomic and genomic characterization uncovers novel biology.</title>
        <authorList>
            <person name="Wiegand S."/>
            <person name="Jogler M."/>
            <person name="Boedeker C."/>
            <person name="Pinto D."/>
            <person name="Vollmers J."/>
            <person name="Rivas-Marin E."/>
            <person name="Kohn T."/>
            <person name="Peeters S.H."/>
            <person name="Heuer A."/>
            <person name="Rast P."/>
            <person name="Oberbeckmann S."/>
            <person name="Bunk B."/>
            <person name="Jeske O."/>
            <person name="Meyerdierks A."/>
            <person name="Storesund J.E."/>
            <person name="Kallscheuer N."/>
            <person name="Luecker S."/>
            <person name="Lage O.M."/>
            <person name="Pohl T."/>
            <person name="Merkel B.J."/>
            <person name="Hornburger P."/>
            <person name="Mueller R.-W."/>
            <person name="Bruemmer F."/>
            <person name="Labrenz M."/>
            <person name="Spormann A.M."/>
            <person name="Op Den Camp H."/>
            <person name="Overmann J."/>
            <person name="Amann R."/>
            <person name="Jetten M.S.M."/>
            <person name="Mascher T."/>
            <person name="Medema M.H."/>
            <person name="Devos D.P."/>
            <person name="Kaster A.-K."/>
            <person name="Ovreas L."/>
            <person name="Rohde M."/>
            <person name="Galperin M.Y."/>
            <person name="Jogler C."/>
        </authorList>
    </citation>
    <scope>NUCLEOTIDE SEQUENCE [LARGE SCALE GENOMIC DNA]</scope>
    <source>
        <strain evidence="3 4">CA13</strain>
    </source>
</reference>
<dbReference type="InterPro" id="IPR006224">
    <property type="entry name" value="PsdUridine_synth_RluA-like_CS"/>
</dbReference>
<dbReference type="PROSITE" id="PS01129">
    <property type="entry name" value="PSI_RLU"/>
    <property type="match status" value="1"/>
</dbReference>
<evidence type="ECO:0000313" key="4">
    <source>
        <dbReference type="Proteomes" id="UP000315010"/>
    </source>
</evidence>
<sequence length="232" mass="26216">MLDGSEVKREVKILWDSESMIAVEKPADILTQAPLGVDSLETQLRMQFAGRSDYIAMVHRLDRNVSGVVLVALRKRVAKLLSDQFAARKVQKHYLAVVSGKCEFPEEQRTWCDFIRKVPDQARGEVCEATCLGAKRAETRMTMLGYSKDRDCSLVRLEPHTGRMHQLRIQAAMRGHAILGDRLYRGRELPTEIAGADSERILLHAESISFHHPQTGVIVTVKCEADEFFQIV</sequence>
<gene>
    <name evidence="3" type="primary">rluA_2</name>
    <name evidence="3" type="ORF">CA13_68620</name>
</gene>
<dbReference type="CDD" id="cd02869">
    <property type="entry name" value="PseudoU_synth_RluA_like"/>
    <property type="match status" value="1"/>
</dbReference>
<feature type="domain" description="Pseudouridine synthase RsuA/RluA-like" evidence="2">
    <location>
        <begin position="20"/>
        <end position="172"/>
    </location>
</feature>
<dbReference type="GO" id="GO:0160151">
    <property type="term" value="F:tRNA pseudouridine(32) synthase activity"/>
    <property type="evidence" value="ECO:0007669"/>
    <property type="project" value="UniProtKB-EC"/>
</dbReference>
<dbReference type="PANTHER" id="PTHR21600:SF87">
    <property type="entry name" value="RNA PSEUDOURIDYLATE SYNTHASE DOMAIN-CONTAINING PROTEIN 1"/>
    <property type="match status" value="1"/>
</dbReference>
<dbReference type="Gene3D" id="3.30.2350.10">
    <property type="entry name" value="Pseudouridine synthase"/>
    <property type="match status" value="1"/>
</dbReference>
<dbReference type="EMBL" id="SJPJ01000002">
    <property type="protein sequence ID" value="TWT76368.1"/>
    <property type="molecule type" value="Genomic_DNA"/>
</dbReference>
<dbReference type="Pfam" id="PF00849">
    <property type="entry name" value="PseudoU_synth_2"/>
    <property type="match status" value="1"/>
</dbReference>
<name>A0A5C5YNN8_9BACT</name>
<dbReference type="AlphaFoldDB" id="A0A5C5YNN8"/>
<evidence type="ECO:0000256" key="1">
    <source>
        <dbReference type="ARBA" id="ARBA00010876"/>
    </source>
</evidence>
<dbReference type="InterPro" id="IPR050188">
    <property type="entry name" value="RluA_PseudoU_synthase"/>
</dbReference>
<dbReference type="PANTHER" id="PTHR21600">
    <property type="entry name" value="MITOCHONDRIAL RNA PSEUDOURIDINE SYNTHASE"/>
    <property type="match status" value="1"/>
</dbReference>
<accession>A0A5C5YNN8</accession>